<reference evidence="2 3" key="1">
    <citation type="journal article" date="2014" name="Int. J. Syst. Evol. Microbiol.">
        <title>Complete genome sequence of Corynebacterium casei LMG S-19264T (=DSM 44701T), isolated from a smear-ripened cheese.</title>
        <authorList>
            <consortium name="US DOE Joint Genome Institute (JGI-PGF)"/>
            <person name="Walter F."/>
            <person name="Albersmeier A."/>
            <person name="Kalinowski J."/>
            <person name="Ruckert C."/>
        </authorList>
    </citation>
    <scope>NUCLEOTIDE SEQUENCE [LARGE SCALE GENOMIC DNA]</scope>
    <source>
        <strain evidence="2 3">CGMCC 1.15358</strain>
    </source>
</reference>
<keyword evidence="1" id="KW-0732">Signal</keyword>
<keyword evidence="3" id="KW-1185">Reference proteome</keyword>
<dbReference type="Proteomes" id="UP000598997">
    <property type="component" value="Unassembled WGS sequence"/>
</dbReference>
<evidence type="ECO:0000313" key="3">
    <source>
        <dbReference type="Proteomes" id="UP000598997"/>
    </source>
</evidence>
<evidence type="ECO:0000313" key="2">
    <source>
        <dbReference type="EMBL" id="GGD52795.1"/>
    </source>
</evidence>
<dbReference type="OrthoDB" id="5985781at2"/>
<comment type="caution">
    <text evidence="2">The sequence shown here is derived from an EMBL/GenBank/DDBJ whole genome shotgun (WGS) entry which is preliminary data.</text>
</comment>
<feature type="chain" id="PRO_5037667681" description="DUF4148 domain-containing protein" evidence="1">
    <location>
        <begin position="26"/>
        <end position="149"/>
    </location>
</feature>
<organism evidence="2 3">
    <name type="scientific">Croceicoccus pelagius</name>
    <dbReference type="NCBI Taxonomy" id="1703341"/>
    <lineage>
        <taxon>Bacteria</taxon>
        <taxon>Pseudomonadati</taxon>
        <taxon>Pseudomonadota</taxon>
        <taxon>Alphaproteobacteria</taxon>
        <taxon>Sphingomonadales</taxon>
        <taxon>Erythrobacteraceae</taxon>
        <taxon>Croceicoccus</taxon>
    </lineage>
</organism>
<dbReference type="AlphaFoldDB" id="A0A916YN86"/>
<proteinExistence type="predicted"/>
<sequence>MNILRILAPVVLATTAIAAPQVASAQSEWPVDNGDYVEITGIVVDDGHELEYTKWLATEWRKSADFAVSKGWLSSYEIMYNVNPRKGEPTLYLVRRFPNFPTSAEEDARDKAYREWDARTESQMQAASAGRAEFRHVSGSMLLREVTWK</sequence>
<name>A0A916YN86_9SPHN</name>
<dbReference type="RefSeq" id="WP_066762818.1">
    <property type="nucleotide sequence ID" value="NZ_BMIO01000012.1"/>
</dbReference>
<feature type="signal peptide" evidence="1">
    <location>
        <begin position="1"/>
        <end position="25"/>
    </location>
</feature>
<evidence type="ECO:0000256" key="1">
    <source>
        <dbReference type="SAM" id="SignalP"/>
    </source>
</evidence>
<dbReference type="EMBL" id="BMIO01000012">
    <property type="protein sequence ID" value="GGD52795.1"/>
    <property type="molecule type" value="Genomic_DNA"/>
</dbReference>
<protein>
    <recommendedName>
        <fullName evidence="4">DUF4148 domain-containing protein</fullName>
    </recommendedName>
</protein>
<evidence type="ECO:0008006" key="4">
    <source>
        <dbReference type="Google" id="ProtNLM"/>
    </source>
</evidence>
<gene>
    <name evidence="2" type="ORF">GCM10010989_28710</name>
</gene>
<accession>A0A916YN86</accession>